<dbReference type="InterPro" id="IPR008927">
    <property type="entry name" value="6-PGluconate_DH-like_C_sf"/>
</dbReference>
<dbReference type="OrthoDB" id="8650434at2"/>
<dbReference type="Proteomes" id="UP000295621">
    <property type="component" value="Unassembled WGS sequence"/>
</dbReference>
<dbReference type="PANTHER" id="PTHR40459:SF1">
    <property type="entry name" value="CONSERVED HYPOTHETICAL ALANINE AND LEUCINE RICH PROTEIN"/>
    <property type="match status" value="1"/>
</dbReference>
<dbReference type="RefSeq" id="WP_131981469.1">
    <property type="nucleotide sequence ID" value="NZ_SMKL01000015.1"/>
</dbReference>
<evidence type="ECO:0000313" key="4">
    <source>
        <dbReference type="Proteomes" id="UP000295621"/>
    </source>
</evidence>
<feature type="domain" description="Putative oxidoreductase/dehydrogenase Rossmann-like" evidence="1">
    <location>
        <begin position="12"/>
        <end position="134"/>
    </location>
</feature>
<dbReference type="EMBL" id="SMKL01000015">
    <property type="protein sequence ID" value="TDC52444.1"/>
    <property type="molecule type" value="Genomic_DNA"/>
</dbReference>
<name>A0A4R4RS91_9ACTN</name>
<protein>
    <submittedName>
        <fullName evidence="3">DUF2520 domain-containing protein</fullName>
    </submittedName>
</protein>
<keyword evidence="4" id="KW-1185">Reference proteome</keyword>
<dbReference type="InterPro" id="IPR018931">
    <property type="entry name" value="DUF2520"/>
</dbReference>
<dbReference type="SUPFAM" id="SSF48179">
    <property type="entry name" value="6-phosphogluconate dehydrogenase C-terminal domain-like"/>
    <property type="match status" value="1"/>
</dbReference>
<dbReference type="InterPro" id="IPR019665">
    <property type="entry name" value="OxRdtase/DH_put_Rossmann_dom"/>
</dbReference>
<proteinExistence type="predicted"/>
<dbReference type="Gene3D" id="3.40.50.720">
    <property type="entry name" value="NAD(P)-binding Rossmann-like Domain"/>
    <property type="match status" value="1"/>
</dbReference>
<organism evidence="3 4">
    <name type="scientific">Jiangella ureilytica</name>
    <dbReference type="NCBI Taxonomy" id="2530374"/>
    <lineage>
        <taxon>Bacteria</taxon>
        <taxon>Bacillati</taxon>
        <taxon>Actinomycetota</taxon>
        <taxon>Actinomycetes</taxon>
        <taxon>Jiangellales</taxon>
        <taxon>Jiangellaceae</taxon>
        <taxon>Jiangella</taxon>
    </lineage>
</organism>
<gene>
    <name evidence="3" type="ORF">E1212_09020</name>
</gene>
<evidence type="ECO:0000259" key="2">
    <source>
        <dbReference type="Pfam" id="PF10728"/>
    </source>
</evidence>
<evidence type="ECO:0000313" key="3">
    <source>
        <dbReference type="EMBL" id="TDC52444.1"/>
    </source>
</evidence>
<reference evidence="3 4" key="1">
    <citation type="submission" date="2019-02" db="EMBL/GenBank/DDBJ databases">
        <title>Draft genome sequences of novel Actinobacteria.</title>
        <authorList>
            <person name="Sahin N."/>
            <person name="Ay H."/>
            <person name="Saygin H."/>
        </authorList>
    </citation>
    <scope>NUCLEOTIDE SEQUENCE [LARGE SCALE GENOMIC DNA]</scope>
    <source>
        <strain evidence="3 4">KC603</strain>
    </source>
</reference>
<dbReference type="Pfam" id="PF10728">
    <property type="entry name" value="DUF2520"/>
    <property type="match status" value="1"/>
</dbReference>
<dbReference type="AlphaFoldDB" id="A0A4R4RS91"/>
<feature type="domain" description="DUF2520" evidence="2">
    <location>
        <begin position="152"/>
        <end position="277"/>
    </location>
</feature>
<dbReference type="SUPFAM" id="SSF51735">
    <property type="entry name" value="NAD(P)-binding Rossmann-fold domains"/>
    <property type="match status" value="1"/>
</dbReference>
<dbReference type="InterPro" id="IPR037108">
    <property type="entry name" value="TM1727-like_C_sf"/>
</dbReference>
<dbReference type="Gene3D" id="1.10.1040.20">
    <property type="entry name" value="ProC-like, C-terminal domain"/>
    <property type="match status" value="1"/>
</dbReference>
<evidence type="ECO:0000259" key="1">
    <source>
        <dbReference type="Pfam" id="PF10727"/>
    </source>
</evidence>
<dbReference type="Pfam" id="PF10727">
    <property type="entry name" value="Rossmann-like"/>
    <property type="match status" value="1"/>
</dbReference>
<dbReference type="PANTHER" id="PTHR40459">
    <property type="entry name" value="CONSERVED HYPOTHETICAL ALANINE AND LEUCINE RICH PROTEIN"/>
    <property type="match status" value="1"/>
</dbReference>
<sequence>MIACPSLVGVTEERPARLDIGVVGTGRVGAVLGAALARAGHHVVAGYGVSLTSRTRAGALLPGVALVDVPQVFARSGLVLLAVPDDALPGLVEGLAMTGTVRPGQLVVHTSGRYGVGVLDPATHAGALPLALHPAMTFTGTSVDLQRLAGATFGVTAPEPLWPVAEALVVEMGSEPIRVAEQHRALYHAALTHGANHVVTLVNDAMDLLRATGVAEPDKVLAPLLSAALDNSLRQGDEALTGPVSRGDAGTVGSHLTEITAAMPEAVSTYVALARRTAGRALAAGRLKASDAEALIDVLAEPPAP</sequence>
<dbReference type="InterPro" id="IPR036291">
    <property type="entry name" value="NAD(P)-bd_dom_sf"/>
</dbReference>
<comment type="caution">
    <text evidence="3">The sequence shown here is derived from an EMBL/GenBank/DDBJ whole genome shotgun (WGS) entry which is preliminary data.</text>
</comment>
<accession>A0A4R4RS91</accession>